<evidence type="ECO:0000313" key="2">
    <source>
        <dbReference type="EMBL" id="NNU26006.1"/>
    </source>
</evidence>
<dbReference type="InterPro" id="IPR011335">
    <property type="entry name" value="Restrct_endonuc-II-like"/>
</dbReference>
<gene>
    <name evidence="2" type="ORF">HLI28_00390</name>
</gene>
<protein>
    <recommendedName>
        <fullName evidence="4">Transcriptional regulator, AbiEi antitoxin, Type IV TA system</fullName>
    </recommendedName>
</protein>
<dbReference type="AlphaFoldDB" id="A0A849JRC2"/>
<dbReference type="EMBL" id="JABFAJ010000001">
    <property type="protein sequence ID" value="NNU26006.1"/>
    <property type="molecule type" value="Genomic_DNA"/>
</dbReference>
<name>A0A849JRC2_9MICO</name>
<comment type="caution">
    <text evidence="2">The sequence shown here is derived from an EMBL/GenBank/DDBJ whole genome shotgun (WGS) entry which is preliminary data.</text>
</comment>
<accession>A0A849JRC2</accession>
<reference evidence="2 3" key="1">
    <citation type="submission" date="2020-05" db="EMBL/GenBank/DDBJ databases">
        <title>Genome sequence of Isoptericola sp. JC619 isolated from Chilika lagoon, India.</title>
        <authorList>
            <person name="Kumar D."/>
            <person name="Appam K."/>
            <person name="Gandham S."/>
            <person name="Uppada J."/>
            <person name="Sasikala C."/>
            <person name="Venkata Ramana C."/>
        </authorList>
    </citation>
    <scope>NUCLEOTIDE SEQUENCE [LARGE SCALE GENOMIC DNA]</scope>
    <source>
        <strain evidence="2 3">JC619</strain>
    </source>
</reference>
<evidence type="ECO:0008006" key="4">
    <source>
        <dbReference type="Google" id="ProtNLM"/>
    </source>
</evidence>
<feature type="region of interest" description="Disordered" evidence="1">
    <location>
        <begin position="1"/>
        <end position="32"/>
    </location>
</feature>
<proteinExistence type="predicted"/>
<evidence type="ECO:0000256" key="1">
    <source>
        <dbReference type="SAM" id="MobiDB-lite"/>
    </source>
</evidence>
<dbReference type="Proteomes" id="UP000557204">
    <property type="component" value="Unassembled WGS sequence"/>
</dbReference>
<feature type="region of interest" description="Disordered" evidence="1">
    <location>
        <begin position="122"/>
        <end position="144"/>
    </location>
</feature>
<organism evidence="2 3">
    <name type="scientific">Isoptericola sediminis</name>
    <dbReference type="NCBI Taxonomy" id="2733572"/>
    <lineage>
        <taxon>Bacteria</taxon>
        <taxon>Bacillati</taxon>
        <taxon>Actinomycetota</taxon>
        <taxon>Actinomycetes</taxon>
        <taxon>Micrococcales</taxon>
        <taxon>Promicromonosporaceae</taxon>
        <taxon>Isoptericola</taxon>
    </lineage>
</organism>
<sequence length="327" mass="36469">MPNDDVPTTARPTRPRRPGDTAPVRPRDVPTALRFRDDRRTAVERRRRRGELVRRRRGRYFPPVADDGGVALRRERTVLQLVGAVASTLRTDFVFSHETAALLHGLSHYRLGEQVHVSQAWKPPARPSGRQLRRHPVDVPPGDRTLVGGRPVTTLERTLVDCARSLPGDRSLVIADSALRAGADRRRVDRVLAEAAGRPGVRRARRIVALADARAESPGESLVRWHLDEHGFAPPDLAVPVLTEVGTCWVDLGWPDRRVGIEFDGAVKYSGGTYGDPSRRLVAEKRRHDALVEAGWIILRLVWADLTDPARLVDRVSRALASAEVRR</sequence>
<dbReference type="RefSeq" id="WP_171245521.1">
    <property type="nucleotide sequence ID" value="NZ_JABFAJ010000001.1"/>
</dbReference>
<evidence type="ECO:0000313" key="3">
    <source>
        <dbReference type="Proteomes" id="UP000557204"/>
    </source>
</evidence>
<dbReference type="SUPFAM" id="SSF52980">
    <property type="entry name" value="Restriction endonuclease-like"/>
    <property type="match status" value="1"/>
</dbReference>
<keyword evidence="3" id="KW-1185">Reference proteome</keyword>